<comment type="caution">
    <text evidence="2">The sequence shown here is derived from an EMBL/GenBank/DDBJ whole genome shotgun (WGS) entry which is preliminary data.</text>
</comment>
<dbReference type="AlphaFoldDB" id="A0A8B6DJY5"/>
<keyword evidence="1" id="KW-1133">Transmembrane helix</keyword>
<dbReference type="OrthoDB" id="2154780at2759"/>
<keyword evidence="1" id="KW-0812">Transmembrane</keyword>
<keyword evidence="1" id="KW-0472">Membrane</keyword>
<dbReference type="EMBL" id="UYJE01003676">
    <property type="protein sequence ID" value="VDI21428.1"/>
    <property type="molecule type" value="Genomic_DNA"/>
</dbReference>
<organism evidence="2 3">
    <name type="scientific">Mytilus galloprovincialis</name>
    <name type="common">Mediterranean mussel</name>
    <dbReference type="NCBI Taxonomy" id="29158"/>
    <lineage>
        <taxon>Eukaryota</taxon>
        <taxon>Metazoa</taxon>
        <taxon>Spiralia</taxon>
        <taxon>Lophotrochozoa</taxon>
        <taxon>Mollusca</taxon>
        <taxon>Bivalvia</taxon>
        <taxon>Autobranchia</taxon>
        <taxon>Pteriomorphia</taxon>
        <taxon>Mytilida</taxon>
        <taxon>Mytiloidea</taxon>
        <taxon>Mytilidae</taxon>
        <taxon>Mytilinae</taxon>
        <taxon>Mytilus</taxon>
    </lineage>
</organism>
<feature type="transmembrane region" description="Helical" evidence="1">
    <location>
        <begin position="64"/>
        <end position="89"/>
    </location>
</feature>
<dbReference type="Proteomes" id="UP000596742">
    <property type="component" value="Unassembled WGS sequence"/>
</dbReference>
<sequence length="318" mass="35562">MTSTVSLKMAVTAYAKYALGLTESMEDDICVHKNCSGNGFCQDGQCICLIQFTGGSCQDANLGYFMAFGTIFVFLCLVAFVQLFLCTSNEYQKQKTKSWKTVFKITGPKLLYILTIFATAIRGVYFFTKMHISDQASIHLWSAYYPILLSGSSLIVCFWAEAFHLEGIDCDKPRFLSKSIIGFVVINVVISGLLVTQLVATDIDDPVISDNIYRICNGCVGLLLIIAVVFFLVYGVEVYFKVRGAFNKTQSNVDPWQLHMSRLGLIAQACLQLLTGLFLISDAFRDNWKKRERGFCFLLSITPPFESNIVGPFIIEKI</sequence>
<feature type="transmembrane region" description="Helical" evidence="1">
    <location>
        <begin position="140"/>
        <end position="160"/>
    </location>
</feature>
<reference evidence="2" key="1">
    <citation type="submission" date="2018-11" db="EMBL/GenBank/DDBJ databases">
        <authorList>
            <person name="Alioto T."/>
            <person name="Alioto T."/>
        </authorList>
    </citation>
    <scope>NUCLEOTIDE SEQUENCE</scope>
</reference>
<name>A0A8B6DJY5_MYTGA</name>
<dbReference type="PANTHER" id="PTHR20893">
    <property type="entry name" value="LD08641P"/>
    <property type="match status" value="1"/>
</dbReference>
<evidence type="ECO:0000313" key="3">
    <source>
        <dbReference type="Proteomes" id="UP000596742"/>
    </source>
</evidence>
<evidence type="ECO:0008006" key="4">
    <source>
        <dbReference type="Google" id="ProtNLM"/>
    </source>
</evidence>
<gene>
    <name evidence="2" type="ORF">MGAL_10B031137</name>
</gene>
<dbReference type="PANTHER" id="PTHR20893:SF2">
    <property type="entry name" value="LD08641P"/>
    <property type="match status" value="1"/>
</dbReference>
<proteinExistence type="predicted"/>
<accession>A0A8B6DJY5</accession>
<feature type="transmembrane region" description="Helical" evidence="1">
    <location>
        <begin position="110"/>
        <end position="128"/>
    </location>
</feature>
<evidence type="ECO:0000256" key="1">
    <source>
        <dbReference type="SAM" id="Phobius"/>
    </source>
</evidence>
<protein>
    <recommendedName>
        <fullName evidence="4">EGF-like domain-containing protein</fullName>
    </recommendedName>
</protein>
<feature type="transmembrane region" description="Helical" evidence="1">
    <location>
        <begin position="212"/>
        <end position="240"/>
    </location>
</feature>
<feature type="transmembrane region" description="Helical" evidence="1">
    <location>
        <begin position="180"/>
        <end position="200"/>
    </location>
</feature>
<keyword evidence="3" id="KW-1185">Reference proteome</keyword>
<evidence type="ECO:0000313" key="2">
    <source>
        <dbReference type="EMBL" id="VDI21428.1"/>
    </source>
</evidence>